<dbReference type="RefSeq" id="WP_419193618.1">
    <property type="nucleotide sequence ID" value="NZ_CP036279.1"/>
</dbReference>
<dbReference type="Proteomes" id="UP000317093">
    <property type="component" value="Chromosome"/>
</dbReference>
<evidence type="ECO:0000313" key="1">
    <source>
        <dbReference type="EMBL" id="QDU61929.1"/>
    </source>
</evidence>
<gene>
    <name evidence="1" type="ORF">Pan216_27940</name>
</gene>
<organism evidence="1 2">
    <name type="scientific">Kolteria novifilia</name>
    <dbReference type="NCBI Taxonomy" id="2527975"/>
    <lineage>
        <taxon>Bacteria</taxon>
        <taxon>Pseudomonadati</taxon>
        <taxon>Planctomycetota</taxon>
        <taxon>Planctomycetia</taxon>
        <taxon>Kolteriales</taxon>
        <taxon>Kolteriaceae</taxon>
        <taxon>Kolteria</taxon>
    </lineage>
</organism>
<dbReference type="PANTHER" id="PTHR34801">
    <property type="entry name" value="EXPRESSED PROTEIN"/>
    <property type="match status" value="1"/>
</dbReference>
<dbReference type="EMBL" id="CP036279">
    <property type="protein sequence ID" value="QDU61929.1"/>
    <property type="molecule type" value="Genomic_DNA"/>
</dbReference>
<accession>A0A518B4L8</accession>
<keyword evidence="2" id="KW-1185">Reference proteome</keyword>
<evidence type="ECO:0008006" key="3">
    <source>
        <dbReference type="Google" id="ProtNLM"/>
    </source>
</evidence>
<name>A0A518B4L8_9BACT</name>
<dbReference type="PANTHER" id="PTHR34801:SF6">
    <property type="entry name" value="SLL1620 PROTEIN"/>
    <property type="match status" value="1"/>
</dbReference>
<reference evidence="1 2" key="1">
    <citation type="submission" date="2019-02" db="EMBL/GenBank/DDBJ databases">
        <title>Deep-cultivation of Planctomycetes and their phenomic and genomic characterization uncovers novel biology.</title>
        <authorList>
            <person name="Wiegand S."/>
            <person name="Jogler M."/>
            <person name="Boedeker C."/>
            <person name="Pinto D."/>
            <person name="Vollmers J."/>
            <person name="Rivas-Marin E."/>
            <person name="Kohn T."/>
            <person name="Peeters S.H."/>
            <person name="Heuer A."/>
            <person name="Rast P."/>
            <person name="Oberbeckmann S."/>
            <person name="Bunk B."/>
            <person name="Jeske O."/>
            <person name="Meyerdierks A."/>
            <person name="Storesund J.E."/>
            <person name="Kallscheuer N."/>
            <person name="Luecker S."/>
            <person name="Lage O.M."/>
            <person name="Pohl T."/>
            <person name="Merkel B.J."/>
            <person name="Hornburger P."/>
            <person name="Mueller R.-W."/>
            <person name="Bruemmer F."/>
            <person name="Labrenz M."/>
            <person name="Spormann A.M."/>
            <person name="Op den Camp H."/>
            <person name="Overmann J."/>
            <person name="Amann R."/>
            <person name="Jetten M.S.M."/>
            <person name="Mascher T."/>
            <person name="Medema M.H."/>
            <person name="Devos D.P."/>
            <person name="Kaster A.-K."/>
            <person name="Ovreas L."/>
            <person name="Rohde M."/>
            <person name="Galperin M.Y."/>
            <person name="Jogler C."/>
        </authorList>
    </citation>
    <scope>NUCLEOTIDE SEQUENCE [LARGE SCALE GENOMIC DNA]</scope>
    <source>
        <strain evidence="1 2">Pan216</strain>
    </source>
</reference>
<dbReference type="InterPro" id="IPR010865">
    <property type="entry name" value="DUF1499"/>
</dbReference>
<proteinExistence type="predicted"/>
<evidence type="ECO:0000313" key="2">
    <source>
        <dbReference type="Proteomes" id="UP000317093"/>
    </source>
</evidence>
<dbReference type="PIRSF" id="PIRSF026426">
    <property type="entry name" value="DUF1499"/>
    <property type="match status" value="1"/>
</dbReference>
<dbReference type="Pfam" id="PF07386">
    <property type="entry name" value="DUF1499"/>
    <property type="match status" value="1"/>
</dbReference>
<dbReference type="AlphaFoldDB" id="A0A518B4L8"/>
<sequence>MSKLMYVLLLTVALVVLVPIVALAVLSLSTGPARNIGMREGRLSGCPGSPNCVSSEASDTEHRIEPLRFEGTPNEAMDELVRIVESMPRSRIVTRAGDYLHVEFRSRVFRFVDDLEFLIDARTKMIACRSAARVGYSDFGVNRDRLEKIRAAFEQWSAARRSEGGRK</sequence>
<dbReference type="KEGG" id="knv:Pan216_27940"/>
<protein>
    <recommendedName>
        <fullName evidence="3">DUF1499 domain-containing protein</fullName>
    </recommendedName>
</protein>